<evidence type="ECO:0000256" key="3">
    <source>
        <dbReference type="ARBA" id="ARBA00022485"/>
    </source>
</evidence>
<evidence type="ECO:0000313" key="14">
    <source>
        <dbReference type="Proteomes" id="UP000502298"/>
    </source>
</evidence>
<keyword evidence="6" id="KW-0408">Iron</keyword>
<dbReference type="SUPFAM" id="SSF54292">
    <property type="entry name" value="2Fe-2S ferredoxin-like"/>
    <property type="match status" value="1"/>
</dbReference>
<dbReference type="InterPro" id="IPR001041">
    <property type="entry name" value="2Fe-2S_ferredoxin-type"/>
</dbReference>
<dbReference type="PROSITE" id="PS00642">
    <property type="entry name" value="COMPLEX1_75K_2"/>
    <property type="match status" value="1"/>
</dbReference>
<accession>A0A6H2EJJ3</accession>
<evidence type="ECO:0000256" key="4">
    <source>
        <dbReference type="ARBA" id="ARBA00022723"/>
    </source>
</evidence>
<proteinExistence type="inferred from homology"/>
<dbReference type="Gene3D" id="3.40.50.740">
    <property type="match status" value="2"/>
</dbReference>
<evidence type="ECO:0000256" key="7">
    <source>
        <dbReference type="ARBA" id="ARBA00023014"/>
    </source>
</evidence>
<dbReference type="InterPro" id="IPR036010">
    <property type="entry name" value="2Fe-2S_ferredoxin-like_sf"/>
</dbReference>
<dbReference type="FunFam" id="3.10.20.740:FF:000001">
    <property type="entry name" value="NADH-quinone oxidoreductase subunit G"/>
    <property type="match status" value="1"/>
</dbReference>
<dbReference type="PANTHER" id="PTHR43105">
    <property type="entry name" value="RESPIRATORY NITRATE REDUCTASE"/>
    <property type="match status" value="1"/>
</dbReference>
<dbReference type="Pfam" id="PF10588">
    <property type="entry name" value="NADH-G_4Fe-4S_3"/>
    <property type="match status" value="1"/>
</dbReference>
<evidence type="ECO:0000256" key="1">
    <source>
        <dbReference type="ARBA" id="ARBA00001966"/>
    </source>
</evidence>
<dbReference type="Gene3D" id="3.40.228.10">
    <property type="entry name" value="Dimethylsulfoxide Reductase, domain 2"/>
    <property type="match status" value="1"/>
</dbReference>
<keyword evidence="14" id="KW-1185">Reference proteome</keyword>
<dbReference type="PANTHER" id="PTHR43105:SF12">
    <property type="entry name" value="NADH-QUINONE OXIDOREDUCTASE SUBUNIT G"/>
    <property type="match status" value="1"/>
</dbReference>
<dbReference type="Pfam" id="PF13510">
    <property type="entry name" value="Fer2_4"/>
    <property type="match status" value="1"/>
</dbReference>
<evidence type="ECO:0000313" key="13">
    <source>
        <dbReference type="EMBL" id="QJC21314.1"/>
    </source>
</evidence>
<dbReference type="InterPro" id="IPR019574">
    <property type="entry name" value="NADH_UbQ_OxRdtase_Gsu_4Fe4S-bd"/>
</dbReference>
<dbReference type="SMART" id="SM00929">
    <property type="entry name" value="NADH-G_4Fe-4S_3"/>
    <property type="match status" value="1"/>
</dbReference>
<dbReference type="EC" id="1.6.5.11" evidence="13"/>
<feature type="domain" description="2Fe-2S ferredoxin-type" evidence="10">
    <location>
        <begin position="10"/>
        <end position="97"/>
    </location>
</feature>
<dbReference type="Proteomes" id="UP000502298">
    <property type="component" value="Chromosome"/>
</dbReference>
<keyword evidence="3" id="KW-0004">4Fe-4S</keyword>
<dbReference type="SUPFAM" id="SSF54862">
    <property type="entry name" value="4Fe-4S ferredoxins"/>
    <property type="match status" value="1"/>
</dbReference>
<evidence type="ECO:0000259" key="11">
    <source>
        <dbReference type="PROSITE" id="PS51669"/>
    </source>
</evidence>
<gene>
    <name evidence="13" type="ORF">HC352_01450</name>
</gene>
<dbReference type="GO" id="GO:0046872">
    <property type="term" value="F:metal ion binding"/>
    <property type="evidence" value="ECO:0007669"/>
    <property type="project" value="UniProtKB-KW"/>
</dbReference>
<dbReference type="PROSITE" id="PS00643">
    <property type="entry name" value="COMPLEX1_75K_3"/>
    <property type="match status" value="1"/>
</dbReference>
<evidence type="ECO:0000256" key="2">
    <source>
        <dbReference type="ARBA" id="ARBA00005404"/>
    </source>
</evidence>
<evidence type="ECO:0000259" key="10">
    <source>
        <dbReference type="PROSITE" id="PS51085"/>
    </source>
</evidence>
<comment type="cofactor">
    <cofactor evidence="9">
        <name>[2Fe-2S] cluster</name>
        <dbReference type="ChEBI" id="CHEBI:190135"/>
    </cofactor>
</comment>
<dbReference type="RefSeq" id="WP_168917255.1">
    <property type="nucleotide sequence ID" value="NZ_CP050804.1"/>
</dbReference>
<reference evidence="13 14" key="1">
    <citation type="submission" date="2020-03" db="EMBL/GenBank/DDBJ databases">
        <title>Complete genome of Arcanobacterium buesumensis sp. nov. strain 2701.</title>
        <authorList>
            <person name="Borowiak M."/>
            <person name="Alssahen M."/>
            <person name="Laemmler C."/>
            <person name="Malorny B."/>
            <person name="Hassan A."/>
            <person name="Prenger-Berninghoff E."/>
            <person name="Ploetz M."/>
            <person name="Abdulmawjood A."/>
        </authorList>
    </citation>
    <scope>NUCLEOTIDE SEQUENCE [LARGE SCALE GENOMIC DNA]</scope>
    <source>
        <strain evidence="13 14">2701</strain>
    </source>
</reference>
<name>A0A6H2EJJ3_9ACTO</name>
<dbReference type="InterPro" id="IPR050123">
    <property type="entry name" value="Prok_molybdopt-oxidoreductase"/>
</dbReference>
<dbReference type="NCBIfam" id="NF005895">
    <property type="entry name" value="PRK07860.1"/>
    <property type="match status" value="1"/>
</dbReference>
<dbReference type="EMBL" id="CP050804">
    <property type="protein sequence ID" value="QJC21314.1"/>
    <property type="molecule type" value="Genomic_DNA"/>
</dbReference>
<dbReference type="Pfam" id="PF00384">
    <property type="entry name" value="Molybdopterin"/>
    <property type="match status" value="1"/>
</dbReference>
<keyword evidence="4" id="KW-0479">Metal-binding</keyword>
<evidence type="ECO:0000256" key="6">
    <source>
        <dbReference type="ARBA" id="ARBA00023004"/>
    </source>
</evidence>
<dbReference type="Pfam" id="PF22151">
    <property type="entry name" value="Fer4_NDSU1"/>
    <property type="match status" value="1"/>
</dbReference>
<comment type="cofactor">
    <cofactor evidence="1">
        <name>[4Fe-4S] cluster</name>
        <dbReference type="ChEBI" id="CHEBI:49883"/>
    </cofactor>
</comment>
<dbReference type="GO" id="GO:0008137">
    <property type="term" value="F:NADH dehydrogenase (ubiquinone) activity"/>
    <property type="evidence" value="ECO:0007669"/>
    <property type="project" value="InterPro"/>
</dbReference>
<dbReference type="Gene3D" id="3.10.20.740">
    <property type="match status" value="1"/>
</dbReference>
<dbReference type="GO" id="GO:0042773">
    <property type="term" value="P:ATP synthesis coupled electron transport"/>
    <property type="evidence" value="ECO:0007669"/>
    <property type="project" value="InterPro"/>
</dbReference>
<evidence type="ECO:0000256" key="8">
    <source>
        <dbReference type="ARBA" id="ARBA00023027"/>
    </source>
</evidence>
<protein>
    <submittedName>
        <fullName evidence="13">NADH-quinone oxidoreductase subunit G</fullName>
        <ecNumber evidence="13">1.6.5.11</ecNumber>
    </submittedName>
</protein>
<dbReference type="AlphaFoldDB" id="A0A6H2EJJ3"/>
<dbReference type="GO" id="GO:0051539">
    <property type="term" value="F:4 iron, 4 sulfur cluster binding"/>
    <property type="evidence" value="ECO:0007669"/>
    <property type="project" value="UniProtKB-KW"/>
</dbReference>
<dbReference type="InterPro" id="IPR000283">
    <property type="entry name" value="NADH_UbQ_OxRdtase_75kDa_su_CS"/>
</dbReference>
<comment type="similarity">
    <text evidence="2">Belongs to the complex I 75 kDa subunit family.</text>
</comment>
<dbReference type="InterPro" id="IPR006656">
    <property type="entry name" value="Mopterin_OxRdtase"/>
</dbReference>
<sequence>MTTQVSPTEDLVTLTVDGREVSVPKGTLIIRAAEKVGVHIPRFCDHPLLKPAAACRQCLVEVAAPGRDGKISKMPKPQPACAVTVAPGMEVYSAETSEVAKKAQHGVMEFLLINHPMDCPVCDKGGECPLQNQAMTDGRTKSRFIDIKRTYPKPISVSANILLDRDRCILCQRCTRFSAQIAGDPFIQLQGRSGGSAGMDVHGLHGSQIGNFDAGVLDFASVNGDDPVAALNSFAGPAGESGMAVGYASGPVEPNEVDVTGAPFSSYFSGNVIQICPVGALTSVSYRFRARPFDLVSVPSISEHDASGSAIRVDYRRGTIVRRLAREDMDVNEDWITDKDRFAFRWQHGEGRIVYPQLKGVAPSEPVSWAEALDEAAQGLKKAQAKGVGVITGGRLTLEDSYAYAKFARVVLGTNDIDFRTRRHSVEEDEFLAARVAGKELGVTYADIEHAGHVLTVGLEAEEEIGSVFLRLRKAALAKTTAVTVVSAFKSRGSAKMLARFVPATPGTEAEVLDAINSEASGIFADTFRDLDADDTVILLGERCADFPGVFSAAVRLAQRCGAKLAWIPRRAGDRGALDAGAMPHLLPGGRLVNDPAARVDMAAAWGVERLPEKPGRSTEEILAAAGRGELGAVILGGVDIDDLPAGAREALAKVFVVQLEVRQTQTTELADVVLPVAPPSEKGGTFVNWEGRLRPFGQTLVSNNVPDRRILHDLAAEFGVDLGLATLADAVNEWALMRHWDGQRGQDPTAQTGPAPIVGQRQAVLASWKLMLDNGALQSDEPNLARTARRPVALMSATTARDCGIDKFVKISGPEGTLVVEATVVDMPDSVVWIPQNSVGCSIAQIGCTAGDVVSLQATEVTK</sequence>
<dbReference type="PROSITE" id="PS51085">
    <property type="entry name" value="2FE2S_FER_2"/>
    <property type="match status" value="1"/>
</dbReference>
<dbReference type="GO" id="GO:0003954">
    <property type="term" value="F:NADH dehydrogenase activity"/>
    <property type="evidence" value="ECO:0007669"/>
    <property type="project" value="TreeGrafter"/>
</dbReference>
<dbReference type="PROSITE" id="PS51839">
    <property type="entry name" value="4FE4S_HC3"/>
    <property type="match status" value="1"/>
</dbReference>
<dbReference type="PROSITE" id="PS51669">
    <property type="entry name" value="4FE4S_MOW_BIS_MGD"/>
    <property type="match status" value="1"/>
</dbReference>
<dbReference type="SUPFAM" id="SSF53706">
    <property type="entry name" value="Formate dehydrogenase/DMSO reductase, domains 1-3"/>
    <property type="match status" value="1"/>
</dbReference>
<evidence type="ECO:0000256" key="5">
    <source>
        <dbReference type="ARBA" id="ARBA00022967"/>
    </source>
</evidence>
<dbReference type="GO" id="GO:0016020">
    <property type="term" value="C:membrane"/>
    <property type="evidence" value="ECO:0007669"/>
    <property type="project" value="InterPro"/>
</dbReference>
<dbReference type="CDD" id="cd00207">
    <property type="entry name" value="fer2"/>
    <property type="match status" value="1"/>
</dbReference>
<dbReference type="PROSITE" id="PS00641">
    <property type="entry name" value="COMPLEX1_75K_1"/>
    <property type="match status" value="1"/>
</dbReference>
<keyword evidence="7" id="KW-0411">Iron-sulfur</keyword>
<feature type="domain" description="4Fe-4S Mo/W bis-MGD-type" evidence="11">
    <location>
        <begin position="295"/>
        <end position="351"/>
    </location>
</feature>
<keyword evidence="8" id="KW-0520">NAD</keyword>
<feature type="domain" description="4Fe-4S His(Cys)3-ligated-type" evidence="12">
    <location>
        <begin position="99"/>
        <end position="138"/>
    </location>
</feature>
<evidence type="ECO:0000259" key="12">
    <source>
        <dbReference type="PROSITE" id="PS51839"/>
    </source>
</evidence>
<dbReference type="InterPro" id="IPR006963">
    <property type="entry name" value="Mopterin_OxRdtase_4Fe-4S_dom"/>
</dbReference>
<keyword evidence="13" id="KW-0560">Oxidoreductase</keyword>
<organism evidence="13 14">
    <name type="scientific">Arcanobacterium buesumense</name>
    <dbReference type="NCBI Taxonomy" id="2722751"/>
    <lineage>
        <taxon>Bacteria</taxon>
        <taxon>Bacillati</taxon>
        <taxon>Actinomycetota</taxon>
        <taxon>Actinomycetes</taxon>
        <taxon>Actinomycetales</taxon>
        <taxon>Actinomycetaceae</taxon>
        <taxon>Arcanobacterium</taxon>
    </lineage>
</organism>
<keyword evidence="5" id="KW-1278">Translocase</keyword>
<dbReference type="KEGG" id="arca:HC352_01450"/>
<evidence type="ECO:0000256" key="9">
    <source>
        <dbReference type="ARBA" id="ARBA00034078"/>
    </source>
</evidence>